<feature type="signal peptide" evidence="1">
    <location>
        <begin position="1"/>
        <end position="22"/>
    </location>
</feature>
<organism evidence="3 5">
    <name type="scientific">Claviceps arundinis</name>
    <dbReference type="NCBI Taxonomy" id="1623583"/>
    <lineage>
        <taxon>Eukaryota</taxon>
        <taxon>Fungi</taxon>
        <taxon>Dikarya</taxon>
        <taxon>Ascomycota</taxon>
        <taxon>Pezizomycotina</taxon>
        <taxon>Sordariomycetes</taxon>
        <taxon>Hypocreomycetidae</taxon>
        <taxon>Hypocreales</taxon>
        <taxon>Clavicipitaceae</taxon>
        <taxon>Claviceps</taxon>
    </lineage>
</organism>
<proteinExistence type="predicted"/>
<sequence length="112" mass="12069">MKFSSVLGAFALSTLEVYRAYATPFDAISPETQLLQGRDEETCCVIVGKKGYSVTYTGEFRVLVTIQGQCKVSVNQIGSPSSGGCDMWSVVREGCPGPNDPDVQVVPMDYCS</sequence>
<dbReference type="OrthoDB" id="10277897at2759"/>
<keyword evidence="4" id="KW-1185">Reference proteome</keyword>
<dbReference type="EMBL" id="SRPS01000009">
    <property type="protein sequence ID" value="KAG5977348.1"/>
    <property type="molecule type" value="Genomic_DNA"/>
</dbReference>
<dbReference type="Proteomes" id="UP000784919">
    <property type="component" value="Unassembled WGS sequence"/>
</dbReference>
<reference evidence="3 4" key="1">
    <citation type="journal article" date="2020" name="bioRxiv">
        <title>Whole genome comparisons of ergot fungi reveals the divergence and evolution of species within the genus Claviceps are the result of varying mechanisms driving genome evolution and host range expansion.</title>
        <authorList>
            <person name="Wyka S.A."/>
            <person name="Mondo S.J."/>
            <person name="Liu M."/>
            <person name="Dettman J."/>
            <person name="Nalam V."/>
            <person name="Broders K.D."/>
        </authorList>
    </citation>
    <scope>NUCLEOTIDE SEQUENCE</scope>
    <source>
        <strain evidence="3">CCC 1102</strain>
        <strain evidence="2 4">LM583</strain>
    </source>
</reference>
<gene>
    <name evidence="3" type="ORF">E4U56_008175</name>
    <name evidence="2" type="ORF">E4U57_000015</name>
</gene>
<dbReference type="Proteomes" id="UP000742024">
    <property type="component" value="Unassembled WGS sequence"/>
</dbReference>
<accession>A0A9P7MZS9</accession>
<name>A0A9P7MZS9_9HYPO</name>
<keyword evidence="1" id="KW-0732">Signal</keyword>
<comment type="caution">
    <text evidence="3">The sequence shown here is derived from an EMBL/GenBank/DDBJ whole genome shotgun (WGS) entry which is preliminary data.</text>
</comment>
<evidence type="ECO:0000313" key="5">
    <source>
        <dbReference type="Proteomes" id="UP000784919"/>
    </source>
</evidence>
<protein>
    <submittedName>
        <fullName evidence="3">Uncharacterized protein</fullName>
    </submittedName>
</protein>
<evidence type="ECO:0000313" key="3">
    <source>
        <dbReference type="EMBL" id="KAG5977348.1"/>
    </source>
</evidence>
<feature type="chain" id="PRO_5040464906" evidence="1">
    <location>
        <begin position="23"/>
        <end position="112"/>
    </location>
</feature>
<dbReference type="EMBL" id="SRPR01000001">
    <property type="protein sequence ID" value="KAG5969150.1"/>
    <property type="molecule type" value="Genomic_DNA"/>
</dbReference>
<evidence type="ECO:0000256" key="1">
    <source>
        <dbReference type="SAM" id="SignalP"/>
    </source>
</evidence>
<evidence type="ECO:0000313" key="2">
    <source>
        <dbReference type="EMBL" id="KAG5969150.1"/>
    </source>
</evidence>
<dbReference type="AlphaFoldDB" id="A0A9P7MZS9"/>
<evidence type="ECO:0000313" key="4">
    <source>
        <dbReference type="Proteomes" id="UP000742024"/>
    </source>
</evidence>